<proteinExistence type="inferred from homology"/>
<evidence type="ECO:0000256" key="2">
    <source>
        <dbReference type="ARBA" id="ARBA00007131"/>
    </source>
</evidence>
<organism evidence="5">
    <name type="scientific">marine sediment metagenome</name>
    <dbReference type="NCBI Taxonomy" id="412755"/>
    <lineage>
        <taxon>unclassified sequences</taxon>
        <taxon>metagenomes</taxon>
        <taxon>ecological metagenomes</taxon>
    </lineage>
</organism>
<keyword evidence="3" id="KW-0786">Thiamine pyrophosphate</keyword>
<dbReference type="PANTHER" id="PTHR47514:SF1">
    <property type="entry name" value="TRANSKETOLASE N-TERMINAL SECTION-RELATED"/>
    <property type="match status" value="1"/>
</dbReference>
<dbReference type="InterPro" id="IPR029061">
    <property type="entry name" value="THDP-binding"/>
</dbReference>
<accession>X1MH80</accession>
<sequence>AKMDGKSWRVFVLMGDGEQTEGTVWEGAMAAAHYKLDNLIAIIDRNKLQMSGNTEDVMRLEPLEEKWKSFGWGVMAVDGNNVEQLEKALESAPLVKDKPTLFMAYTIKGKGVSFIENEVGWHHKVPTDEQLQQSIKELSKKDLWRVSHE</sequence>
<dbReference type="EMBL" id="BARV01004349">
    <property type="protein sequence ID" value="GAI17441.1"/>
    <property type="molecule type" value="Genomic_DNA"/>
</dbReference>
<dbReference type="InterPro" id="IPR005474">
    <property type="entry name" value="Transketolase_N"/>
</dbReference>
<dbReference type="AlphaFoldDB" id="X1MH80"/>
<dbReference type="SUPFAM" id="SSF52518">
    <property type="entry name" value="Thiamin diphosphate-binding fold (THDP-binding)"/>
    <property type="match status" value="1"/>
</dbReference>
<dbReference type="PANTHER" id="PTHR47514">
    <property type="entry name" value="TRANSKETOLASE N-TERMINAL SECTION-RELATED"/>
    <property type="match status" value="1"/>
</dbReference>
<feature type="domain" description="Transketolase N-terminal" evidence="4">
    <location>
        <begin position="10"/>
        <end position="130"/>
    </location>
</feature>
<name>X1MH80_9ZZZZ</name>
<evidence type="ECO:0000313" key="5">
    <source>
        <dbReference type="EMBL" id="GAI17441.1"/>
    </source>
</evidence>
<dbReference type="Pfam" id="PF00456">
    <property type="entry name" value="Transketolase_N"/>
    <property type="match status" value="1"/>
</dbReference>
<evidence type="ECO:0000259" key="4">
    <source>
        <dbReference type="Pfam" id="PF00456"/>
    </source>
</evidence>
<feature type="non-terminal residue" evidence="5">
    <location>
        <position position="1"/>
    </location>
</feature>
<evidence type="ECO:0000256" key="1">
    <source>
        <dbReference type="ARBA" id="ARBA00001964"/>
    </source>
</evidence>
<comment type="similarity">
    <text evidence="2">Belongs to the transketolase family.</text>
</comment>
<comment type="caution">
    <text evidence="5">The sequence shown here is derived from an EMBL/GenBank/DDBJ whole genome shotgun (WGS) entry which is preliminary data.</text>
</comment>
<reference evidence="5" key="1">
    <citation type="journal article" date="2014" name="Front. Microbiol.">
        <title>High frequency of phylogenetically diverse reductive dehalogenase-homologous genes in deep subseafloor sedimentary metagenomes.</title>
        <authorList>
            <person name="Kawai M."/>
            <person name="Futagami T."/>
            <person name="Toyoda A."/>
            <person name="Takaki Y."/>
            <person name="Nishi S."/>
            <person name="Hori S."/>
            <person name="Arai W."/>
            <person name="Tsubouchi T."/>
            <person name="Morono Y."/>
            <person name="Uchiyama I."/>
            <person name="Ito T."/>
            <person name="Fujiyama A."/>
            <person name="Inagaki F."/>
            <person name="Takami H."/>
        </authorList>
    </citation>
    <scope>NUCLEOTIDE SEQUENCE</scope>
    <source>
        <strain evidence="5">Expedition CK06-06</strain>
    </source>
</reference>
<dbReference type="Gene3D" id="3.40.50.970">
    <property type="match status" value="1"/>
</dbReference>
<evidence type="ECO:0000256" key="3">
    <source>
        <dbReference type="ARBA" id="ARBA00023052"/>
    </source>
</evidence>
<protein>
    <recommendedName>
        <fullName evidence="4">Transketolase N-terminal domain-containing protein</fullName>
    </recommendedName>
</protein>
<comment type="cofactor">
    <cofactor evidence="1">
        <name>thiamine diphosphate</name>
        <dbReference type="ChEBI" id="CHEBI:58937"/>
    </cofactor>
</comment>
<gene>
    <name evidence="5" type="ORF">S06H3_09727</name>
</gene>